<dbReference type="EMBL" id="MQUQ01000017">
    <property type="protein sequence ID" value="OLZ46563.1"/>
    <property type="molecule type" value="Genomic_DNA"/>
</dbReference>
<dbReference type="InterPro" id="IPR036291">
    <property type="entry name" value="NAD(P)-bd_dom_sf"/>
</dbReference>
<comment type="caution">
    <text evidence="1">The sequence shown here is derived from an EMBL/GenBank/DDBJ whole genome shotgun (WGS) entry which is preliminary data.</text>
</comment>
<dbReference type="SUPFAM" id="SSF51735">
    <property type="entry name" value="NAD(P)-binding Rossmann-fold domains"/>
    <property type="match status" value="1"/>
</dbReference>
<dbReference type="AlphaFoldDB" id="A0A1R0KKE4"/>
<sequence>MPDEICYIDTRTVATLLEEIAVVDVVEEALRSHALGRTVLPAEAYLRWTTDDGWARSLTLPAALGMPTGTAGIKVINGNVANPGRGVARASGLVLLFDVLTGQVRTVMAAANLSAMRTAAVSIIGVRRLAPRPVEQALVIGAGPIGAAHVRLLCQEPTVRTVWVHDLDGDRAAAVAALTSDVRVRVDPVRDRASVIGDADVIVAATTSVNAHLGLRHIRPGTLVVNVGLDDCAQDLLLGADHLVVDSWALVADDDKRLLGQLIRSGRVTAAGDSTSARAEQVVRAELGQLIAGSVMVSPRQDDRVVLNPFGMAVNDIALATAVEQSTAAKGFGLPLPR</sequence>
<dbReference type="PANTHER" id="PTHR13812:SF19">
    <property type="entry name" value="KETIMINE REDUCTASE MU-CRYSTALLIN"/>
    <property type="match status" value="1"/>
</dbReference>
<keyword evidence="2" id="KW-1185">Reference proteome</keyword>
<dbReference type="Proteomes" id="UP000187486">
    <property type="component" value="Unassembled WGS sequence"/>
</dbReference>
<dbReference type="Gene3D" id="3.30.1780.10">
    <property type="entry name" value="ornithine cyclodeaminase, domain 1"/>
    <property type="match status" value="1"/>
</dbReference>
<dbReference type="GO" id="GO:0005737">
    <property type="term" value="C:cytoplasm"/>
    <property type="evidence" value="ECO:0007669"/>
    <property type="project" value="TreeGrafter"/>
</dbReference>
<dbReference type="InterPro" id="IPR023401">
    <property type="entry name" value="ODC_N"/>
</dbReference>
<dbReference type="PIRSF" id="PIRSF001439">
    <property type="entry name" value="CryM"/>
    <property type="match status" value="1"/>
</dbReference>
<dbReference type="STRING" id="76021.BS329_30545"/>
<protein>
    <recommendedName>
        <fullName evidence="3">Ornithine cyclodeaminase</fullName>
    </recommendedName>
</protein>
<dbReference type="OrthoDB" id="3396397at2"/>
<organism evidence="1 2">
    <name type="scientific">Amycolatopsis coloradensis</name>
    <dbReference type="NCBI Taxonomy" id="76021"/>
    <lineage>
        <taxon>Bacteria</taxon>
        <taxon>Bacillati</taxon>
        <taxon>Actinomycetota</taxon>
        <taxon>Actinomycetes</taxon>
        <taxon>Pseudonocardiales</taxon>
        <taxon>Pseudonocardiaceae</taxon>
        <taxon>Amycolatopsis</taxon>
    </lineage>
</organism>
<dbReference type="InterPro" id="IPR003462">
    <property type="entry name" value="ODC_Mu_crystall"/>
</dbReference>
<name>A0A1R0KKE4_9PSEU</name>
<accession>A0A1R0KKE4</accession>
<dbReference type="Gene3D" id="3.40.50.720">
    <property type="entry name" value="NAD(P)-binding Rossmann-like Domain"/>
    <property type="match status" value="1"/>
</dbReference>
<dbReference type="PANTHER" id="PTHR13812">
    <property type="entry name" value="KETIMINE REDUCTASE MU-CRYSTALLIN"/>
    <property type="match status" value="1"/>
</dbReference>
<gene>
    <name evidence="1" type="ORF">BS329_30545</name>
</gene>
<evidence type="ECO:0000313" key="1">
    <source>
        <dbReference type="EMBL" id="OLZ46563.1"/>
    </source>
</evidence>
<reference evidence="1 2" key="1">
    <citation type="submission" date="2016-01" db="EMBL/GenBank/DDBJ databases">
        <title>Amycolatopsis coloradensis genome sequencing and assembly.</title>
        <authorList>
            <person name="Mayilraj S."/>
        </authorList>
    </citation>
    <scope>NUCLEOTIDE SEQUENCE [LARGE SCALE GENOMIC DNA]</scope>
    <source>
        <strain evidence="1 2">DSM 44225</strain>
    </source>
</reference>
<proteinExistence type="predicted"/>
<evidence type="ECO:0000313" key="2">
    <source>
        <dbReference type="Proteomes" id="UP000187486"/>
    </source>
</evidence>
<dbReference type="RefSeq" id="WP_076164974.1">
    <property type="nucleotide sequence ID" value="NZ_JBEZVB010000052.1"/>
</dbReference>
<evidence type="ECO:0008006" key="3">
    <source>
        <dbReference type="Google" id="ProtNLM"/>
    </source>
</evidence>
<dbReference type="Pfam" id="PF02423">
    <property type="entry name" value="OCD_Mu_crystall"/>
    <property type="match status" value="1"/>
</dbReference>